<protein>
    <submittedName>
        <fullName evidence="1">Uncharacterized protein</fullName>
    </submittedName>
</protein>
<evidence type="ECO:0000313" key="1">
    <source>
        <dbReference type="EMBL" id="MFF3343349.1"/>
    </source>
</evidence>
<evidence type="ECO:0000313" key="2">
    <source>
        <dbReference type="Proteomes" id="UP001601976"/>
    </source>
</evidence>
<dbReference type="SUPFAM" id="SSF50494">
    <property type="entry name" value="Trypsin-like serine proteases"/>
    <property type="match status" value="1"/>
</dbReference>
<comment type="caution">
    <text evidence="1">The sequence shown here is derived from an EMBL/GenBank/DDBJ whole genome shotgun (WGS) entry which is preliminary data.</text>
</comment>
<proteinExistence type="predicted"/>
<keyword evidence="2" id="KW-1185">Reference proteome</keyword>
<organism evidence="1 2">
    <name type="scientific">Streptomyces flavidovirens</name>
    <dbReference type="NCBI Taxonomy" id="67298"/>
    <lineage>
        <taxon>Bacteria</taxon>
        <taxon>Bacillati</taxon>
        <taxon>Actinomycetota</taxon>
        <taxon>Actinomycetes</taxon>
        <taxon>Kitasatosporales</taxon>
        <taxon>Streptomycetaceae</taxon>
        <taxon>Streptomyces</taxon>
    </lineage>
</organism>
<dbReference type="InterPro" id="IPR043504">
    <property type="entry name" value="Peptidase_S1_PA_chymotrypsin"/>
</dbReference>
<sequence length="351" mass="37764">MKLFLAGIQREGDMPASPEMIAVKEFLESQIFAFDGVTGIDIGMRDEESLDPEDLAIRIFVQDASEISPEINGLIAQFPVPSIILQRRFEPIATLPDTEPHRPVIGGTSIQAARLANMVAAGTLGAIGQTTATPFPLTVGLSNHHVLAFDSNRSFGQEMIQPEPGVLGRWPNDVIGRLVNWAYPELVFSGLADAAICTIEIDSLAEILELGAITGRASESRGMLVRKRGRTTGLTFGIVTTDSTSASTRGTYMVRCERFPAVNNPFSNQPTVWRQLTNQFQIKADFPQTIFFSDKGDSGSAVLDSDNRAVGLLHGSAYVENDGSVGPATFAIATPIDVVEQQLGITLTATV</sequence>
<gene>
    <name evidence="1" type="ORF">ACFYWW_32415</name>
</gene>
<reference evidence="1 2" key="1">
    <citation type="submission" date="2024-10" db="EMBL/GenBank/DDBJ databases">
        <title>The Natural Products Discovery Center: Release of the First 8490 Sequenced Strains for Exploring Actinobacteria Biosynthetic Diversity.</title>
        <authorList>
            <person name="Kalkreuter E."/>
            <person name="Kautsar S.A."/>
            <person name="Yang D."/>
            <person name="Bader C.D."/>
            <person name="Teijaro C.N."/>
            <person name="Fluegel L."/>
            <person name="Davis C.M."/>
            <person name="Simpson J.R."/>
            <person name="Lauterbach L."/>
            <person name="Steele A.D."/>
            <person name="Gui C."/>
            <person name="Meng S."/>
            <person name="Li G."/>
            <person name="Viehrig K."/>
            <person name="Ye F."/>
            <person name="Su P."/>
            <person name="Kiefer A.F."/>
            <person name="Nichols A."/>
            <person name="Cepeda A.J."/>
            <person name="Yan W."/>
            <person name="Fan B."/>
            <person name="Jiang Y."/>
            <person name="Adhikari A."/>
            <person name="Zheng C.-J."/>
            <person name="Schuster L."/>
            <person name="Cowan T.M."/>
            <person name="Smanski M.J."/>
            <person name="Chevrette M.G."/>
            <person name="De Carvalho L.P.S."/>
            <person name="Shen B."/>
        </authorList>
    </citation>
    <scope>NUCLEOTIDE SEQUENCE [LARGE SCALE GENOMIC DNA]</scope>
    <source>
        <strain evidence="1 2">NPDC003029</strain>
    </source>
</reference>
<dbReference type="Gene3D" id="2.40.10.10">
    <property type="entry name" value="Trypsin-like serine proteases"/>
    <property type="match status" value="2"/>
</dbReference>
<dbReference type="Proteomes" id="UP001601976">
    <property type="component" value="Unassembled WGS sequence"/>
</dbReference>
<dbReference type="InterPro" id="IPR009003">
    <property type="entry name" value="Peptidase_S1_PA"/>
</dbReference>
<name>A0ABW6RP44_9ACTN</name>
<dbReference type="RefSeq" id="WP_355724072.1">
    <property type="nucleotide sequence ID" value="NZ_JBEXNP010000016.1"/>
</dbReference>
<accession>A0ABW6RP44</accession>
<dbReference type="EMBL" id="JBIAPK010000014">
    <property type="protein sequence ID" value="MFF3343349.1"/>
    <property type="molecule type" value="Genomic_DNA"/>
</dbReference>